<evidence type="ECO:0000259" key="1">
    <source>
        <dbReference type="Pfam" id="PF11195"/>
    </source>
</evidence>
<feature type="domain" description="Thoeris anti-defense 2-like" evidence="1">
    <location>
        <begin position="1"/>
        <end position="85"/>
    </location>
</feature>
<proteinExistence type="predicted"/>
<accession>A0A068EM97</accession>
<keyword evidence="3" id="KW-1185">Reference proteome</keyword>
<sequence length="87" mass="9504">MSFGQAIVALVQGKNVAREGWNGKNMFLYLIEGNKLSKGLGYGYGEYVGVEPSFVDTIAMKTAQNTIVVGWLASQTDMLANDWVILN</sequence>
<dbReference type="InterPro" id="IPR021361">
    <property type="entry name" value="Tad2-like_dom"/>
</dbReference>
<name>A0A068EM97_9CAUD</name>
<organism evidence="2 3">
    <name type="scientific">Bacillus phage Waukesha92</name>
    <dbReference type="NCBI Taxonomy" id="1510440"/>
    <lineage>
        <taxon>Viruses</taxon>
        <taxon>Duplodnaviria</taxon>
        <taxon>Heunggongvirae</taxon>
        <taxon>Uroviricota</taxon>
        <taxon>Caudoviricetes</taxon>
        <taxon>Waukeshavirus</taxon>
        <taxon>Waukeshavirus waukesha92</taxon>
    </lineage>
</organism>
<dbReference type="EMBL" id="KJ920400">
    <property type="protein sequence ID" value="AID50192.1"/>
    <property type="molecule type" value="Genomic_DNA"/>
</dbReference>
<reference evidence="2 3" key="1">
    <citation type="submission" date="2014-07" db="EMBL/GenBank/DDBJ databases">
        <title>Complete genome sequence of Waukesha92.</title>
        <authorList>
            <person name="Sauder A.B."/>
            <person name="Alali E."/>
            <person name="Alhouri R."/>
            <person name="Carter B."/>
            <person name="Delgado-Fabre N."/>
            <person name="Donovan M."/>
            <person name="Heindel A."/>
            <person name="Murray T."/>
            <person name="Selesky A."/>
            <person name="Langouet C."/>
            <person name="Temple L."/>
        </authorList>
    </citation>
    <scope>NUCLEOTIDE SEQUENCE [LARGE SCALE GENOMIC DNA]</scope>
</reference>
<dbReference type="KEGG" id="vg:22109926"/>
<dbReference type="Proteomes" id="UP000027384">
    <property type="component" value="Segment"/>
</dbReference>
<dbReference type="Pfam" id="PF11195">
    <property type="entry name" value="Tad2-like"/>
    <property type="match status" value="1"/>
</dbReference>
<dbReference type="GeneID" id="22109926"/>
<protein>
    <recommendedName>
        <fullName evidence="1">Thoeris anti-defense 2-like domain-containing protein</fullName>
    </recommendedName>
</protein>
<evidence type="ECO:0000313" key="2">
    <source>
        <dbReference type="EMBL" id="AID50192.1"/>
    </source>
</evidence>
<dbReference type="RefSeq" id="YP_009099268.1">
    <property type="nucleotide sequence ID" value="NC_025424.1"/>
</dbReference>
<dbReference type="OrthoDB" id="24781at10239"/>
<evidence type="ECO:0000313" key="3">
    <source>
        <dbReference type="Proteomes" id="UP000027384"/>
    </source>
</evidence>
<gene>
    <name evidence="2" type="ORF">Waukesha92_03</name>
</gene>